<dbReference type="Pfam" id="PF12833">
    <property type="entry name" value="HTH_18"/>
    <property type="match status" value="1"/>
</dbReference>
<proteinExistence type="predicted"/>
<dbReference type="PANTHER" id="PTHR47894">
    <property type="entry name" value="HTH-TYPE TRANSCRIPTIONAL REGULATOR GADX"/>
    <property type="match status" value="1"/>
</dbReference>
<evidence type="ECO:0000259" key="4">
    <source>
        <dbReference type="PROSITE" id="PS01124"/>
    </source>
</evidence>
<keyword evidence="1" id="KW-0805">Transcription regulation</keyword>
<evidence type="ECO:0000256" key="1">
    <source>
        <dbReference type="ARBA" id="ARBA00023015"/>
    </source>
</evidence>
<dbReference type="EMBL" id="CAJZAF010000003">
    <property type="protein sequence ID" value="CAG9166106.1"/>
    <property type="molecule type" value="Genomic_DNA"/>
</dbReference>
<dbReference type="InterPro" id="IPR009057">
    <property type="entry name" value="Homeodomain-like_sf"/>
</dbReference>
<organism evidence="5 6">
    <name type="scientific">Cupriavidus pinatubonensis</name>
    <dbReference type="NCBI Taxonomy" id="248026"/>
    <lineage>
        <taxon>Bacteria</taxon>
        <taxon>Pseudomonadati</taxon>
        <taxon>Pseudomonadota</taxon>
        <taxon>Betaproteobacteria</taxon>
        <taxon>Burkholderiales</taxon>
        <taxon>Burkholderiaceae</taxon>
        <taxon>Cupriavidus</taxon>
    </lineage>
</organism>
<gene>
    <name evidence="5" type="ORF">LMG23994_00901</name>
</gene>
<dbReference type="PANTHER" id="PTHR47894:SF1">
    <property type="entry name" value="HTH-TYPE TRANSCRIPTIONAL REGULATOR VQSM"/>
    <property type="match status" value="1"/>
</dbReference>
<comment type="caution">
    <text evidence="5">The sequence shown here is derived from an EMBL/GenBank/DDBJ whole genome shotgun (WGS) entry which is preliminary data.</text>
</comment>
<dbReference type="Gene3D" id="1.10.10.60">
    <property type="entry name" value="Homeodomain-like"/>
    <property type="match status" value="1"/>
</dbReference>
<reference evidence="5 6" key="1">
    <citation type="submission" date="2021-08" db="EMBL/GenBank/DDBJ databases">
        <authorList>
            <person name="Peeters C."/>
        </authorList>
    </citation>
    <scope>NUCLEOTIDE SEQUENCE [LARGE SCALE GENOMIC DNA]</scope>
    <source>
        <strain evidence="5 6">LMG 23994</strain>
    </source>
</reference>
<accession>A0ABM8WFK7</accession>
<sequence>MADTIHAANHVSGNRYATSAVVRCYCSIAEQHGIGEAEFLARTGIQRLDLEGKHGLVSGEAYLRTLHLFDTLGIVPFLDPGGFDGLYSFFPDLVIMLANSSTLRDALRKFVSYRPVRGTVDRLVLKEDADQVMLVYEKTDSHKLSSASGFGTFILASKIAAHYSSCSRMSVQIDLQGRLPGRAGSRLSFADCRVRSDQAKNTWLLIGSALDQPFESFNPHVEHYARQSLNRQIQEINASFSLAHKVEVRILQVLRAAASRFDDESVLALLCESMGMSRWTLRRHLGLEGRTFSQLLVEARCTEMRHLLAHSDLSIAEIGDQLGFATPGSLTRFTRRHLGVTPSDYRRRLVTMPNPPGRIG</sequence>
<dbReference type="SUPFAM" id="SSF46689">
    <property type="entry name" value="Homeodomain-like"/>
    <property type="match status" value="1"/>
</dbReference>
<dbReference type="PROSITE" id="PS01124">
    <property type="entry name" value="HTH_ARAC_FAMILY_2"/>
    <property type="match status" value="1"/>
</dbReference>
<evidence type="ECO:0000256" key="2">
    <source>
        <dbReference type="ARBA" id="ARBA00023125"/>
    </source>
</evidence>
<evidence type="ECO:0000313" key="5">
    <source>
        <dbReference type="EMBL" id="CAG9166106.1"/>
    </source>
</evidence>
<name>A0ABM8WFK7_9BURK</name>
<keyword evidence="6" id="KW-1185">Reference proteome</keyword>
<keyword evidence="2" id="KW-0238">DNA-binding</keyword>
<dbReference type="Proteomes" id="UP000701702">
    <property type="component" value="Unassembled WGS sequence"/>
</dbReference>
<dbReference type="SMART" id="SM00342">
    <property type="entry name" value="HTH_ARAC"/>
    <property type="match status" value="1"/>
</dbReference>
<evidence type="ECO:0000256" key="3">
    <source>
        <dbReference type="ARBA" id="ARBA00023163"/>
    </source>
</evidence>
<protein>
    <recommendedName>
        <fullName evidence="4">HTH araC/xylS-type domain-containing protein</fullName>
    </recommendedName>
</protein>
<dbReference type="InterPro" id="IPR018060">
    <property type="entry name" value="HTH_AraC"/>
</dbReference>
<evidence type="ECO:0000313" key="6">
    <source>
        <dbReference type="Proteomes" id="UP000701702"/>
    </source>
</evidence>
<feature type="domain" description="HTH araC/xylS-type" evidence="4">
    <location>
        <begin position="248"/>
        <end position="348"/>
    </location>
</feature>
<keyword evidence="3" id="KW-0804">Transcription</keyword>